<feature type="transmembrane region" description="Helical" evidence="5">
    <location>
        <begin position="89"/>
        <end position="108"/>
    </location>
</feature>
<evidence type="ECO:0000256" key="1">
    <source>
        <dbReference type="ARBA" id="ARBA00004141"/>
    </source>
</evidence>
<protein>
    <submittedName>
        <fullName evidence="8">DgyrCDS3971</fullName>
    </submittedName>
</protein>
<dbReference type="Pfam" id="PF26037">
    <property type="entry name" value="zf-RING_DCST1_C"/>
    <property type="match status" value="1"/>
</dbReference>
<evidence type="ECO:0000313" key="9">
    <source>
        <dbReference type="Proteomes" id="UP000549394"/>
    </source>
</evidence>
<dbReference type="EMBL" id="CAJFCJ010000005">
    <property type="protein sequence ID" value="CAD5114940.1"/>
    <property type="molecule type" value="Genomic_DNA"/>
</dbReference>
<name>A0A7I8VI45_9ANNE</name>
<comment type="subcellular location">
    <subcellularLocation>
        <location evidence="1">Membrane</location>
        <topology evidence="1">Multi-pass membrane protein</topology>
    </subcellularLocation>
</comment>
<comment type="caution">
    <text evidence="8">The sequence shown here is derived from an EMBL/GenBank/DDBJ whole genome shotgun (WGS) entry which is preliminary data.</text>
</comment>
<feature type="transmembrane region" description="Helical" evidence="5">
    <location>
        <begin position="120"/>
        <end position="139"/>
    </location>
</feature>
<dbReference type="Proteomes" id="UP000549394">
    <property type="component" value="Unassembled WGS sequence"/>
</dbReference>
<evidence type="ECO:0000259" key="7">
    <source>
        <dbReference type="Pfam" id="PF26037"/>
    </source>
</evidence>
<feature type="transmembrane region" description="Helical" evidence="5">
    <location>
        <begin position="159"/>
        <end position="177"/>
    </location>
</feature>
<evidence type="ECO:0000313" key="8">
    <source>
        <dbReference type="EMBL" id="CAD5114940.1"/>
    </source>
</evidence>
<dbReference type="PANTHER" id="PTHR21041">
    <property type="entry name" value="DENDRITIC CELL-SPECIFIC TRANSMEMBRANE PROTEIN"/>
    <property type="match status" value="1"/>
</dbReference>
<keyword evidence="3 5" id="KW-1133">Transmembrane helix</keyword>
<dbReference type="Pfam" id="PF07782">
    <property type="entry name" value="DC_STAMP"/>
    <property type="match status" value="1"/>
</dbReference>
<dbReference type="GO" id="GO:0016020">
    <property type="term" value="C:membrane"/>
    <property type="evidence" value="ECO:0007669"/>
    <property type="project" value="UniProtKB-SubCell"/>
</dbReference>
<dbReference type="OrthoDB" id="6598372at2759"/>
<gene>
    <name evidence="8" type="ORF">DGYR_LOCUS3737</name>
</gene>
<keyword evidence="2 5" id="KW-0812">Transmembrane</keyword>
<sequence length="692" mass="79602">MGRGDRKDYDDLANSFGNLRENCVRQRSNLAPTPGNVKNICVGLIISIIEYILPCPFTYKEHKIALYREKKTPKSLWGRLRTKGTLENSLLVCFIGWTVGVGLSYLWFESRISQYPELRRVLTWNAAILGLVLSTLIGFTRKGRCLAVLCIPNLTSNAIKTWLLAYIIALVIGGPILNCSNNIKRGGQSLACIKKVTGEELNNAQQKVSRPTGPIKQFCGASSIFSKFLEEYIKDPFRKVKEKTVRMFWFHITMEYHYSYTFTSDKQMIVIADLVRDQGKEELSLQVEGEGAIAGIYKRLTQYPATADTPSEFWDQVTKCISEPVEPDYENAKTILFLHLVVFILVFYALYFLRFRHLICDYFYPERAQKRAVWLYNKIIRSRVWGNSGLITSAKMGSGAGSQVKRKVTCKQRCMACCPGKCDFLWKFLNWRGQTCSICGVEGPLDDQEKFFKCDNKECALVYCVDCVTAFKNNCKGCGQYIIFDTDSDMDYEEDSTDEREKLSKIKGEDMTQSQAENAIIYRWGYDELLNRGREARDLTSKFKEESETDIEGNLAENHINKRKNKQPKATKSIFKGMTAERQYGKEEYGLTPEIVAFCQEKGLDPEYIDVLIEEYEALGIYDRWLQRGGFRSKLKWAKRTVTGEKPTDISLDELNNRLMNRVMDTTKQIKILEVYTDAVRREEEDKNKRNH</sequence>
<feature type="domain" description="E3 ubiquitin-protein ligase DCST1-like C-terminal" evidence="7">
    <location>
        <begin position="434"/>
        <end position="479"/>
    </location>
</feature>
<dbReference type="PANTHER" id="PTHR21041:SF9">
    <property type="entry name" value="DENDRITIC CELL-SPECIFIC TRANSMEMBRANE PROTEIN-LIKE DOMAIN-CONTAINING PROTEIN"/>
    <property type="match status" value="1"/>
</dbReference>
<organism evidence="8 9">
    <name type="scientific">Dimorphilus gyrociliatus</name>
    <dbReference type="NCBI Taxonomy" id="2664684"/>
    <lineage>
        <taxon>Eukaryota</taxon>
        <taxon>Metazoa</taxon>
        <taxon>Spiralia</taxon>
        <taxon>Lophotrochozoa</taxon>
        <taxon>Annelida</taxon>
        <taxon>Polychaeta</taxon>
        <taxon>Polychaeta incertae sedis</taxon>
        <taxon>Dinophilidae</taxon>
        <taxon>Dimorphilus</taxon>
    </lineage>
</organism>
<keyword evidence="4 5" id="KW-0472">Membrane</keyword>
<dbReference type="InterPro" id="IPR051856">
    <property type="entry name" value="CSR-E3_Ligase_Protein"/>
</dbReference>
<evidence type="ECO:0000256" key="4">
    <source>
        <dbReference type="ARBA" id="ARBA00023136"/>
    </source>
</evidence>
<evidence type="ECO:0000259" key="6">
    <source>
        <dbReference type="Pfam" id="PF07782"/>
    </source>
</evidence>
<dbReference type="AlphaFoldDB" id="A0A7I8VI45"/>
<reference evidence="8 9" key="1">
    <citation type="submission" date="2020-08" db="EMBL/GenBank/DDBJ databases">
        <authorList>
            <person name="Hejnol A."/>
        </authorList>
    </citation>
    <scope>NUCLEOTIDE SEQUENCE [LARGE SCALE GENOMIC DNA]</scope>
</reference>
<evidence type="ECO:0000256" key="2">
    <source>
        <dbReference type="ARBA" id="ARBA00022692"/>
    </source>
</evidence>
<evidence type="ECO:0000256" key="5">
    <source>
        <dbReference type="SAM" id="Phobius"/>
    </source>
</evidence>
<dbReference type="InterPro" id="IPR058842">
    <property type="entry name" value="DCST1_C"/>
</dbReference>
<dbReference type="InterPro" id="IPR012858">
    <property type="entry name" value="DC_STAMP-like"/>
</dbReference>
<keyword evidence="9" id="KW-1185">Reference proteome</keyword>
<feature type="transmembrane region" description="Helical" evidence="5">
    <location>
        <begin position="335"/>
        <end position="353"/>
    </location>
</feature>
<accession>A0A7I8VI45</accession>
<proteinExistence type="predicted"/>
<feature type="domain" description="Dendritic cell-specific transmembrane protein-like" evidence="6">
    <location>
        <begin position="249"/>
        <end position="376"/>
    </location>
</feature>
<evidence type="ECO:0000256" key="3">
    <source>
        <dbReference type="ARBA" id="ARBA00022989"/>
    </source>
</evidence>